<organism evidence="2 3">
    <name type="scientific">Bacillus weihaiensis</name>
    <dbReference type="NCBI Taxonomy" id="1547283"/>
    <lineage>
        <taxon>Bacteria</taxon>
        <taxon>Bacillati</taxon>
        <taxon>Bacillota</taxon>
        <taxon>Bacilli</taxon>
        <taxon>Bacillales</taxon>
        <taxon>Bacillaceae</taxon>
        <taxon>Bacillus</taxon>
    </lineage>
</organism>
<dbReference type="KEGG" id="bwh:A9C19_05055"/>
<sequence>MNFIRTNNLIRKSVLIKGKIVDFKKKRIRKGTGIQSFIPIIEFVDENDGSVKTFESNSGFTEGKYSIGDILEAWYCSNGDETELIINNWFTKWVGIIFSIIGIILIISWGLWFILFN</sequence>
<protein>
    <recommendedName>
        <fullName evidence="4">DUF3592 domain-containing protein</fullName>
    </recommendedName>
</protein>
<reference evidence="2 3" key="1">
    <citation type="journal article" date="2016" name="Sci. Rep.">
        <title>Complete genome sequence and transcriptomic analysis of a novel marine strain Bacillus weihaiensis reveals the mechanism of brown algae degradation.</title>
        <authorList>
            <person name="Zhu Y."/>
            <person name="Chen P."/>
            <person name="Bao Y."/>
            <person name="Men Y."/>
            <person name="Zeng Y."/>
            <person name="Yang J."/>
            <person name="Sun J."/>
            <person name="Sun Y."/>
        </authorList>
    </citation>
    <scope>NUCLEOTIDE SEQUENCE [LARGE SCALE GENOMIC DNA]</scope>
    <source>
        <strain evidence="2 3">Alg07</strain>
    </source>
</reference>
<feature type="transmembrane region" description="Helical" evidence="1">
    <location>
        <begin position="93"/>
        <end position="115"/>
    </location>
</feature>
<evidence type="ECO:0000256" key="1">
    <source>
        <dbReference type="SAM" id="Phobius"/>
    </source>
</evidence>
<accession>A0A1L3MP85</accession>
<keyword evidence="1" id="KW-0472">Membrane</keyword>
<evidence type="ECO:0008006" key="4">
    <source>
        <dbReference type="Google" id="ProtNLM"/>
    </source>
</evidence>
<evidence type="ECO:0000313" key="2">
    <source>
        <dbReference type="EMBL" id="APH04160.1"/>
    </source>
</evidence>
<proteinExistence type="predicted"/>
<evidence type="ECO:0000313" key="3">
    <source>
        <dbReference type="Proteomes" id="UP000181936"/>
    </source>
</evidence>
<dbReference type="EMBL" id="CP016020">
    <property type="protein sequence ID" value="APH04160.1"/>
    <property type="molecule type" value="Genomic_DNA"/>
</dbReference>
<dbReference type="STRING" id="1547283.A9C19_05055"/>
<keyword evidence="1" id="KW-1133">Transmembrane helix</keyword>
<keyword evidence="3" id="KW-1185">Reference proteome</keyword>
<dbReference type="Proteomes" id="UP000181936">
    <property type="component" value="Chromosome"/>
</dbReference>
<gene>
    <name evidence="2" type="ORF">A9C19_05055</name>
</gene>
<keyword evidence="1" id="KW-0812">Transmembrane</keyword>
<dbReference type="AlphaFoldDB" id="A0A1L3MP85"/>
<name>A0A1L3MP85_9BACI</name>